<dbReference type="InterPro" id="IPR008769">
    <property type="entry name" value="PhaF_PhaI"/>
</dbReference>
<keyword evidence="1" id="KW-0175">Coiled coil</keyword>
<accession>A0A3E3ICT2</accession>
<dbReference type="GeneID" id="97985407"/>
<keyword evidence="3" id="KW-1185">Reference proteome</keyword>
<reference evidence="2" key="1">
    <citation type="submission" date="2018-08" db="EMBL/GenBank/DDBJ databases">
        <title>A genome reference for cultivated species of the human gut microbiota.</title>
        <authorList>
            <person name="Zou Y."/>
            <person name="Xue W."/>
            <person name="Luo G."/>
        </authorList>
    </citation>
    <scope>NUCLEOTIDE SEQUENCE [LARGE SCALE GENOMIC DNA]</scope>
    <source>
        <strain evidence="2">TF05-5AC</strain>
    </source>
</reference>
<evidence type="ECO:0000256" key="1">
    <source>
        <dbReference type="SAM" id="Coils"/>
    </source>
</evidence>
<name>A0A3E3ICT2_9FIRM</name>
<gene>
    <name evidence="2" type="ORF">DXC51_00530</name>
</gene>
<organism evidence="2 3">
    <name type="scientific">Eisenbergiella massiliensis</name>
    <dbReference type="NCBI Taxonomy" id="1720294"/>
    <lineage>
        <taxon>Bacteria</taxon>
        <taxon>Bacillati</taxon>
        <taxon>Bacillota</taxon>
        <taxon>Clostridia</taxon>
        <taxon>Lachnospirales</taxon>
        <taxon>Lachnospiraceae</taxon>
        <taxon>Eisenbergiella</taxon>
    </lineage>
</organism>
<evidence type="ECO:0008006" key="4">
    <source>
        <dbReference type="Google" id="ProtNLM"/>
    </source>
</evidence>
<dbReference type="EMBL" id="QVLV01000001">
    <property type="protein sequence ID" value="RGE64858.1"/>
    <property type="molecule type" value="Genomic_DNA"/>
</dbReference>
<dbReference type="AlphaFoldDB" id="A0A3E3ICT2"/>
<feature type="coiled-coil region" evidence="1">
    <location>
        <begin position="82"/>
        <end position="118"/>
    </location>
</feature>
<dbReference type="Proteomes" id="UP000260812">
    <property type="component" value="Unassembled WGS sequence"/>
</dbReference>
<evidence type="ECO:0000313" key="3">
    <source>
        <dbReference type="Proteomes" id="UP000260812"/>
    </source>
</evidence>
<comment type="caution">
    <text evidence="2">The sequence shown here is derived from an EMBL/GenBank/DDBJ whole genome shotgun (WGS) entry which is preliminary data.</text>
</comment>
<proteinExistence type="predicted"/>
<dbReference type="PANTHER" id="PTHR38664">
    <property type="entry name" value="SLR0058 PROTEIN"/>
    <property type="match status" value="1"/>
</dbReference>
<dbReference type="PANTHER" id="PTHR38664:SF1">
    <property type="entry name" value="SLR0058 PROTEIN"/>
    <property type="match status" value="1"/>
</dbReference>
<protein>
    <recommendedName>
        <fullName evidence="4">Aspartyl beta-hydroxylase</fullName>
    </recommendedName>
</protein>
<dbReference type="RefSeq" id="WP_117543276.1">
    <property type="nucleotide sequence ID" value="NZ_QVLV01000001.1"/>
</dbReference>
<sequence length="145" mass="15730">MDITEGIKKIFLAGVGAVATTGEAAKNLIDNLVEKGELTVEQGKVLNEELKRSTKEKINKHVTVNVVNEFKDVFSAVDKMSREELDALKEKLNEMATKTAEEAAEEKAEADAEAAEDEGCGCGCEEKECSEDAARKCDGENCDNK</sequence>
<evidence type="ECO:0000313" key="2">
    <source>
        <dbReference type="EMBL" id="RGE64858.1"/>
    </source>
</evidence>